<feature type="domain" description="DUF1648" evidence="2">
    <location>
        <begin position="142"/>
        <end position="188"/>
    </location>
</feature>
<dbReference type="PANTHER" id="PTHR37810">
    <property type="entry name" value="IMMUNITY PROTEIN SDPI"/>
    <property type="match status" value="1"/>
</dbReference>
<feature type="transmembrane region" description="Helical" evidence="1">
    <location>
        <begin position="183"/>
        <end position="204"/>
    </location>
</feature>
<dbReference type="OrthoDB" id="9808690at2"/>
<keyword evidence="1" id="KW-0812">Transmembrane</keyword>
<feature type="transmembrane region" description="Helical" evidence="1">
    <location>
        <begin position="341"/>
        <end position="362"/>
    </location>
</feature>
<dbReference type="InterPro" id="IPR043831">
    <property type="entry name" value="DUF5808"/>
</dbReference>
<evidence type="ECO:0000259" key="2">
    <source>
        <dbReference type="Pfam" id="PF07853"/>
    </source>
</evidence>
<feature type="transmembrane region" description="Helical" evidence="1">
    <location>
        <begin position="6"/>
        <end position="34"/>
    </location>
</feature>
<dbReference type="Pfam" id="PF19124">
    <property type="entry name" value="DUF5808"/>
    <property type="match status" value="1"/>
</dbReference>
<keyword evidence="1" id="KW-0472">Membrane</keyword>
<accession>I0L9X8</accession>
<dbReference type="GO" id="GO:0009636">
    <property type="term" value="P:response to toxic substance"/>
    <property type="evidence" value="ECO:0007669"/>
    <property type="project" value="TreeGrafter"/>
</dbReference>
<feature type="transmembrane region" description="Helical" evidence="1">
    <location>
        <begin position="225"/>
        <end position="249"/>
    </location>
</feature>
<feature type="transmembrane region" description="Helical" evidence="1">
    <location>
        <begin position="134"/>
        <end position="152"/>
    </location>
</feature>
<dbReference type="InterPro" id="IPR012867">
    <property type="entry name" value="DUF1648"/>
</dbReference>
<reference evidence="5" key="1">
    <citation type="journal article" date="2012" name="J. Bacteriol.">
        <title>Genome Sequence of Micromonospora lupini Lupac 08, Isolated from Root Nodules of Lupinus angustifolius.</title>
        <authorList>
            <person name="Alonso-Vega P."/>
            <person name="Normand P."/>
            <person name="Bacigalupe R."/>
            <person name="Pujic P."/>
            <person name="Lajus A."/>
            <person name="Vallenet D."/>
            <person name="Carro L."/>
            <person name="Coll P."/>
            <person name="Trujillo M.E."/>
        </authorList>
    </citation>
    <scope>NUCLEOTIDE SEQUENCE [LARGE SCALE GENOMIC DNA]</scope>
    <source>
        <strain evidence="5">Lupac 08</strain>
    </source>
</reference>
<organism evidence="4 5">
    <name type="scientific">Micromonospora lupini str. Lupac 08</name>
    <dbReference type="NCBI Taxonomy" id="1150864"/>
    <lineage>
        <taxon>Bacteria</taxon>
        <taxon>Bacillati</taxon>
        <taxon>Actinomycetota</taxon>
        <taxon>Actinomycetes</taxon>
        <taxon>Micromonosporales</taxon>
        <taxon>Micromonosporaceae</taxon>
        <taxon>Micromonospora</taxon>
    </lineage>
</organism>
<evidence type="ECO:0000256" key="1">
    <source>
        <dbReference type="SAM" id="Phobius"/>
    </source>
</evidence>
<feature type="domain" description="DUF5808" evidence="3">
    <location>
        <begin position="318"/>
        <end position="343"/>
    </location>
</feature>
<keyword evidence="5" id="KW-1185">Reference proteome</keyword>
<name>I0L9X8_9ACTN</name>
<sequence>MITAAVLQLIVSLVLIVVGLVLPAWSPVGMAFGVRLPAERVAAPIVQAWRRTYRIGVLAFGCVVMVVSVVATVEGLATLAVLASAALAMSYFLLYYLAHRAVLAARHREDWYADAHPSVTADTSLRTDPERYPWSWLLPSLLVIVITAGYGATSYRDLPERLVLHYDANGEADRFIDTAVWSAFAPVLAQVCLTVVIALLAALPQRAPAALDPADPQRAAAVQRSFGAALSRALLFLTAAANLGLFFIAQQLWRQNGTADVAAVVATLATTVGVLAVVGTAAYVGGSARREPPAGGGDPTRMRDDEAHWRGGLLYVNREDPALLVPKRFGVGWTLNFGRPVAWVVLAVIVAIPVLTTVLTTLG</sequence>
<evidence type="ECO:0000259" key="3">
    <source>
        <dbReference type="Pfam" id="PF19124"/>
    </source>
</evidence>
<dbReference type="Proteomes" id="UP000003448">
    <property type="component" value="Unassembled WGS sequence"/>
</dbReference>
<evidence type="ECO:0000313" key="4">
    <source>
        <dbReference type="EMBL" id="CCH20625.1"/>
    </source>
</evidence>
<feature type="transmembrane region" description="Helical" evidence="1">
    <location>
        <begin position="79"/>
        <end position="98"/>
    </location>
</feature>
<dbReference type="eggNOG" id="COG4194">
    <property type="taxonomic scope" value="Bacteria"/>
</dbReference>
<gene>
    <name evidence="4" type="ORF">MILUP08_45509</name>
</gene>
<feature type="transmembrane region" description="Helical" evidence="1">
    <location>
        <begin position="261"/>
        <end position="284"/>
    </location>
</feature>
<dbReference type="PANTHER" id="PTHR37810:SF9">
    <property type="entry name" value="MEMBRANE PROTEIN"/>
    <property type="match status" value="1"/>
</dbReference>
<proteinExistence type="predicted"/>
<keyword evidence="1" id="KW-1133">Transmembrane helix</keyword>
<evidence type="ECO:0000313" key="5">
    <source>
        <dbReference type="Proteomes" id="UP000003448"/>
    </source>
</evidence>
<dbReference type="EMBL" id="CAIE01000039">
    <property type="protein sequence ID" value="CCH20625.1"/>
    <property type="molecule type" value="Genomic_DNA"/>
</dbReference>
<dbReference type="RefSeq" id="WP_007463763.1">
    <property type="nucleotide sequence ID" value="NZ_HF570108.1"/>
</dbReference>
<protein>
    <recommendedName>
        <fullName evidence="6">DUF1648 domain-containing protein</fullName>
    </recommendedName>
</protein>
<comment type="caution">
    <text evidence="4">The sequence shown here is derived from an EMBL/GenBank/DDBJ whole genome shotgun (WGS) entry which is preliminary data.</text>
</comment>
<evidence type="ECO:0008006" key="6">
    <source>
        <dbReference type="Google" id="ProtNLM"/>
    </source>
</evidence>
<dbReference type="Pfam" id="PF07853">
    <property type="entry name" value="DUF1648"/>
    <property type="match status" value="1"/>
</dbReference>
<dbReference type="STRING" id="1150864.MILUP08_45509"/>
<feature type="transmembrane region" description="Helical" evidence="1">
    <location>
        <begin position="55"/>
        <end position="73"/>
    </location>
</feature>
<dbReference type="AlphaFoldDB" id="I0L9X8"/>